<comment type="similarity">
    <text evidence="6">Belongs to the PINc/VapC protein family.</text>
</comment>
<keyword evidence="9" id="KW-1185">Reference proteome</keyword>
<dbReference type="OrthoDB" id="4377304at2"/>
<evidence type="ECO:0000256" key="3">
    <source>
        <dbReference type="ARBA" id="ARBA00022723"/>
    </source>
</evidence>
<dbReference type="InterPro" id="IPR051619">
    <property type="entry name" value="TypeII_TA_RNase_PINc/VapC"/>
</dbReference>
<dbReference type="Proteomes" id="UP000187085">
    <property type="component" value="Unassembled WGS sequence"/>
</dbReference>
<dbReference type="GO" id="GO:0000287">
    <property type="term" value="F:magnesium ion binding"/>
    <property type="evidence" value="ECO:0007669"/>
    <property type="project" value="UniProtKB-UniRule"/>
</dbReference>
<keyword evidence="3 6" id="KW-0479">Metal-binding</keyword>
<evidence type="ECO:0000256" key="6">
    <source>
        <dbReference type="HAMAP-Rule" id="MF_00265"/>
    </source>
</evidence>
<sequence length="132" mass="14215">MRPRVVCDASAVVALLLDAGPEGRWSAAALAGAELAAPGLFAFEASNIIRRHELAALITVDQAAQAHADLLELAVEHWPYDLLAPRAWELRSNLTTYDASYVALAELLETSLVTLDRGISRAPGLRCRVQTP</sequence>
<evidence type="ECO:0000313" key="8">
    <source>
        <dbReference type="EMBL" id="OMH23805.1"/>
    </source>
</evidence>
<dbReference type="HAMAP" id="MF_00265">
    <property type="entry name" value="VapC_Nob1"/>
    <property type="match status" value="1"/>
</dbReference>
<dbReference type="InterPro" id="IPR044153">
    <property type="entry name" value="PIN_Pae0151-like"/>
</dbReference>
<keyword evidence="4 6" id="KW-0378">Hydrolase</keyword>
<dbReference type="STRING" id="554083.BKD30_10495"/>
<dbReference type="AlphaFoldDB" id="A0A1R1L8E0"/>
<organism evidence="8 9">
    <name type="scientific">Tersicoccus phoenicis</name>
    <dbReference type="NCBI Taxonomy" id="554083"/>
    <lineage>
        <taxon>Bacteria</taxon>
        <taxon>Bacillati</taxon>
        <taxon>Actinomycetota</taxon>
        <taxon>Actinomycetes</taxon>
        <taxon>Micrococcales</taxon>
        <taxon>Micrococcaceae</taxon>
        <taxon>Tersicoccus</taxon>
    </lineage>
</organism>
<dbReference type="SUPFAM" id="SSF88723">
    <property type="entry name" value="PIN domain-like"/>
    <property type="match status" value="1"/>
</dbReference>
<keyword evidence="6" id="KW-0800">Toxin</keyword>
<evidence type="ECO:0000256" key="1">
    <source>
        <dbReference type="ARBA" id="ARBA00022649"/>
    </source>
</evidence>
<dbReference type="InterPro" id="IPR029060">
    <property type="entry name" value="PIN-like_dom_sf"/>
</dbReference>
<dbReference type="PANTHER" id="PTHR35901:SF1">
    <property type="entry name" value="EXONUCLEASE VAPC9"/>
    <property type="match status" value="1"/>
</dbReference>
<dbReference type="PANTHER" id="PTHR35901">
    <property type="entry name" value="RIBONUCLEASE VAPC3"/>
    <property type="match status" value="1"/>
</dbReference>
<proteinExistence type="inferred from homology"/>
<dbReference type="GO" id="GO:0090729">
    <property type="term" value="F:toxin activity"/>
    <property type="evidence" value="ECO:0007669"/>
    <property type="project" value="UniProtKB-KW"/>
</dbReference>
<dbReference type="RefSeq" id="WP_076704507.1">
    <property type="nucleotide sequence ID" value="NZ_MRDE01000068.1"/>
</dbReference>
<keyword evidence="1 6" id="KW-1277">Toxin-antitoxin system</keyword>
<gene>
    <name evidence="6" type="primary">vapC</name>
    <name evidence="8" type="ORF">BKD30_10495</name>
</gene>
<dbReference type="EC" id="3.1.-.-" evidence="6"/>
<evidence type="ECO:0000256" key="2">
    <source>
        <dbReference type="ARBA" id="ARBA00022722"/>
    </source>
</evidence>
<dbReference type="Gene3D" id="3.40.50.1010">
    <property type="entry name" value="5'-nuclease"/>
    <property type="match status" value="1"/>
</dbReference>
<name>A0A1R1L8E0_9MICC</name>
<protein>
    <recommendedName>
        <fullName evidence="6">Ribonuclease VapC</fullName>
        <shortName evidence="6">RNase VapC</shortName>
        <ecNumber evidence="6">3.1.-.-</ecNumber>
    </recommendedName>
    <alternativeName>
        <fullName evidence="6">Toxin VapC</fullName>
    </alternativeName>
</protein>
<dbReference type="InterPro" id="IPR022907">
    <property type="entry name" value="VapC_family"/>
</dbReference>
<feature type="binding site" evidence="6">
    <location>
        <position position="8"/>
    </location>
    <ligand>
        <name>Mg(2+)</name>
        <dbReference type="ChEBI" id="CHEBI:18420"/>
    </ligand>
</feature>
<evidence type="ECO:0000256" key="5">
    <source>
        <dbReference type="ARBA" id="ARBA00022842"/>
    </source>
</evidence>
<feature type="binding site" evidence="6">
    <location>
        <position position="98"/>
    </location>
    <ligand>
        <name>Mg(2+)</name>
        <dbReference type="ChEBI" id="CHEBI:18420"/>
    </ligand>
</feature>
<evidence type="ECO:0000259" key="7">
    <source>
        <dbReference type="Pfam" id="PF01850"/>
    </source>
</evidence>
<feature type="domain" description="PIN" evidence="7">
    <location>
        <begin position="5"/>
        <end position="123"/>
    </location>
</feature>
<keyword evidence="2 6" id="KW-0540">Nuclease</keyword>
<evidence type="ECO:0000313" key="9">
    <source>
        <dbReference type="Proteomes" id="UP000187085"/>
    </source>
</evidence>
<reference evidence="8 9" key="1">
    <citation type="submission" date="2016-12" db="EMBL/GenBank/DDBJ databases">
        <title>Draft genome of Tersicoccus phoenicis 1P05MA.</title>
        <authorList>
            <person name="Nakajima Y."/>
            <person name="Yoshizawa S."/>
            <person name="Nakamura K."/>
            <person name="Ogura Y."/>
            <person name="Hayashi T."/>
            <person name="Kogure K."/>
        </authorList>
    </citation>
    <scope>NUCLEOTIDE SEQUENCE [LARGE SCALE GENOMIC DNA]</scope>
    <source>
        <strain evidence="8 9">1p05MA</strain>
    </source>
</reference>
<evidence type="ECO:0000256" key="4">
    <source>
        <dbReference type="ARBA" id="ARBA00022801"/>
    </source>
</evidence>
<accession>A0A1R1L8E0</accession>
<comment type="caution">
    <text evidence="8">The sequence shown here is derived from an EMBL/GenBank/DDBJ whole genome shotgun (WGS) entry which is preliminary data.</text>
</comment>
<dbReference type="Pfam" id="PF01850">
    <property type="entry name" value="PIN"/>
    <property type="match status" value="1"/>
</dbReference>
<comment type="function">
    <text evidence="6">Toxic component of a toxin-antitoxin (TA) system. An RNase.</text>
</comment>
<comment type="cofactor">
    <cofactor evidence="6">
        <name>Mg(2+)</name>
        <dbReference type="ChEBI" id="CHEBI:18420"/>
    </cofactor>
</comment>
<dbReference type="EMBL" id="MRDE01000068">
    <property type="protein sequence ID" value="OMH23805.1"/>
    <property type="molecule type" value="Genomic_DNA"/>
</dbReference>
<keyword evidence="5 6" id="KW-0460">Magnesium</keyword>
<dbReference type="InterPro" id="IPR002716">
    <property type="entry name" value="PIN_dom"/>
</dbReference>
<dbReference type="GO" id="GO:0004540">
    <property type="term" value="F:RNA nuclease activity"/>
    <property type="evidence" value="ECO:0007669"/>
    <property type="project" value="InterPro"/>
</dbReference>
<dbReference type="GO" id="GO:0016787">
    <property type="term" value="F:hydrolase activity"/>
    <property type="evidence" value="ECO:0007669"/>
    <property type="project" value="UniProtKB-KW"/>
</dbReference>
<dbReference type="CDD" id="cd09873">
    <property type="entry name" value="PIN_Pae0151-like"/>
    <property type="match status" value="1"/>
</dbReference>